<comment type="caution">
    <text evidence="2">The sequence shown here is derived from an EMBL/GenBank/DDBJ whole genome shotgun (WGS) entry which is preliminary data.</text>
</comment>
<feature type="region of interest" description="Disordered" evidence="1">
    <location>
        <begin position="1"/>
        <end position="20"/>
    </location>
</feature>
<name>A0A4V1IN64_9GAMM</name>
<protein>
    <submittedName>
        <fullName evidence="2">Uncharacterized protein</fullName>
    </submittedName>
</protein>
<keyword evidence="3" id="KW-1185">Reference proteome</keyword>
<evidence type="ECO:0000256" key="1">
    <source>
        <dbReference type="SAM" id="MobiDB-lite"/>
    </source>
</evidence>
<dbReference type="Proteomes" id="UP000257039">
    <property type="component" value="Unassembled WGS sequence"/>
</dbReference>
<sequence length="92" mass="10471">MFANIPAEDGLSEHQDTQEIGMNSAVMHTIKASEDWSDQKQKLKSKLATEIYQIEERIENVKQSAGQSKIAMLKTLREMLITRKRLLNLLVG</sequence>
<reference evidence="2 3" key="1">
    <citation type="submission" date="2017-04" db="EMBL/GenBank/DDBJ databases">
        <title>Draft genome sequence of Zooshikella ganghwensis VG4 isolated from Red Sea sediments.</title>
        <authorList>
            <person name="Rehman Z."/>
            <person name="Alam I."/>
            <person name="Kamau A."/>
            <person name="Bajic V."/>
            <person name="Leiknes T."/>
        </authorList>
    </citation>
    <scope>NUCLEOTIDE SEQUENCE [LARGE SCALE GENOMIC DNA]</scope>
    <source>
        <strain evidence="2 3">VG4</strain>
    </source>
</reference>
<dbReference type="AlphaFoldDB" id="A0A4V1IN64"/>
<evidence type="ECO:0000313" key="2">
    <source>
        <dbReference type="EMBL" id="RDH42641.1"/>
    </source>
</evidence>
<evidence type="ECO:0000313" key="3">
    <source>
        <dbReference type="Proteomes" id="UP000257039"/>
    </source>
</evidence>
<gene>
    <name evidence="2" type="ORF">B9G39_03815</name>
</gene>
<dbReference type="EMBL" id="NDXW01000001">
    <property type="protein sequence ID" value="RDH42641.1"/>
    <property type="molecule type" value="Genomic_DNA"/>
</dbReference>
<proteinExistence type="predicted"/>
<organism evidence="2 3">
    <name type="scientific">Zooshikella ganghwensis</name>
    <dbReference type="NCBI Taxonomy" id="202772"/>
    <lineage>
        <taxon>Bacteria</taxon>
        <taxon>Pseudomonadati</taxon>
        <taxon>Pseudomonadota</taxon>
        <taxon>Gammaproteobacteria</taxon>
        <taxon>Oceanospirillales</taxon>
        <taxon>Zooshikellaceae</taxon>
        <taxon>Zooshikella</taxon>
    </lineage>
</organism>
<accession>A0A4V1IN64</accession>
<dbReference type="RefSeq" id="WP_027707694.1">
    <property type="nucleotide sequence ID" value="NZ_JAGSGA010000020.1"/>
</dbReference>